<evidence type="ECO:0000313" key="2">
    <source>
        <dbReference type="Proteomes" id="UP001157006"/>
    </source>
</evidence>
<accession>A0AAV0ZWD6</accession>
<protein>
    <submittedName>
        <fullName evidence="1">Uncharacterized protein</fullName>
    </submittedName>
</protein>
<organism evidence="1 2">
    <name type="scientific">Vicia faba</name>
    <name type="common">Broad bean</name>
    <name type="synonym">Faba vulgaris</name>
    <dbReference type="NCBI Taxonomy" id="3906"/>
    <lineage>
        <taxon>Eukaryota</taxon>
        <taxon>Viridiplantae</taxon>
        <taxon>Streptophyta</taxon>
        <taxon>Embryophyta</taxon>
        <taxon>Tracheophyta</taxon>
        <taxon>Spermatophyta</taxon>
        <taxon>Magnoliopsida</taxon>
        <taxon>eudicotyledons</taxon>
        <taxon>Gunneridae</taxon>
        <taxon>Pentapetalae</taxon>
        <taxon>rosids</taxon>
        <taxon>fabids</taxon>
        <taxon>Fabales</taxon>
        <taxon>Fabaceae</taxon>
        <taxon>Papilionoideae</taxon>
        <taxon>50 kb inversion clade</taxon>
        <taxon>NPAAA clade</taxon>
        <taxon>Hologalegina</taxon>
        <taxon>IRL clade</taxon>
        <taxon>Fabeae</taxon>
        <taxon>Vicia</taxon>
    </lineage>
</organism>
<name>A0AAV0ZWD6_VICFA</name>
<reference evidence="1 2" key="1">
    <citation type="submission" date="2023-01" db="EMBL/GenBank/DDBJ databases">
        <authorList>
            <person name="Kreplak J."/>
        </authorList>
    </citation>
    <scope>NUCLEOTIDE SEQUENCE [LARGE SCALE GENOMIC DNA]</scope>
</reference>
<dbReference type="AlphaFoldDB" id="A0AAV0ZWD6"/>
<sequence length="127" mass="14383">MTNIQKTIDLPTNKIQTIMKNKFYSNLYFCARDDTLSFLKSKITLKLSHSALTKMQERQGLCGRIYTGEQGLTAECESIDDSSSVCPSLIQFNHVYLITSTVNYDPVFLVIVLISGNKRVLSFNYTP</sequence>
<evidence type="ECO:0000313" key="1">
    <source>
        <dbReference type="EMBL" id="CAI8601518.1"/>
    </source>
</evidence>
<dbReference type="Proteomes" id="UP001157006">
    <property type="component" value="Chromosome 2"/>
</dbReference>
<proteinExistence type="predicted"/>
<dbReference type="EMBL" id="OX451737">
    <property type="protein sequence ID" value="CAI8601518.1"/>
    <property type="molecule type" value="Genomic_DNA"/>
</dbReference>
<gene>
    <name evidence="1" type="ORF">VFH_II276240</name>
</gene>
<keyword evidence="2" id="KW-1185">Reference proteome</keyword>